<name>A0AAU9XUD5_9CNID</name>
<comment type="caution">
    <text evidence="1">The sequence shown here is derived from an EMBL/GenBank/DDBJ whole genome shotgun (WGS) entry which is preliminary data.</text>
</comment>
<protein>
    <submittedName>
        <fullName evidence="1">Uncharacterized protein</fullName>
    </submittedName>
</protein>
<evidence type="ECO:0000313" key="2">
    <source>
        <dbReference type="Proteomes" id="UP001159428"/>
    </source>
</evidence>
<reference evidence="1 2" key="1">
    <citation type="submission" date="2022-05" db="EMBL/GenBank/DDBJ databases">
        <authorList>
            <consortium name="Genoscope - CEA"/>
            <person name="William W."/>
        </authorList>
    </citation>
    <scope>NUCLEOTIDE SEQUENCE [LARGE SCALE GENOMIC DNA]</scope>
</reference>
<dbReference type="Proteomes" id="UP001159428">
    <property type="component" value="Unassembled WGS sequence"/>
</dbReference>
<keyword evidence="2" id="KW-1185">Reference proteome</keyword>
<dbReference type="EMBL" id="CALNXJ010000069">
    <property type="protein sequence ID" value="CAH3158932.1"/>
    <property type="molecule type" value="Genomic_DNA"/>
</dbReference>
<feature type="non-terminal residue" evidence="1">
    <location>
        <position position="1"/>
    </location>
</feature>
<gene>
    <name evidence="1" type="ORF">PMEA_00030708</name>
</gene>
<dbReference type="AlphaFoldDB" id="A0AAU9XUD5"/>
<evidence type="ECO:0000313" key="1">
    <source>
        <dbReference type="EMBL" id="CAH3158932.1"/>
    </source>
</evidence>
<accession>A0AAU9XUD5</accession>
<organism evidence="1 2">
    <name type="scientific">Pocillopora meandrina</name>
    <dbReference type="NCBI Taxonomy" id="46732"/>
    <lineage>
        <taxon>Eukaryota</taxon>
        <taxon>Metazoa</taxon>
        <taxon>Cnidaria</taxon>
        <taxon>Anthozoa</taxon>
        <taxon>Hexacorallia</taxon>
        <taxon>Scleractinia</taxon>
        <taxon>Astrocoeniina</taxon>
        <taxon>Pocilloporidae</taxon>
        <taxon>Pocillopora</taxon>
    </lineage>
</organism>
<sequence>ERALLPGPLCAPLAYNPSFKVEVRLYESLWEVQFSPDHVAIEVLTLCSQLEPL</sequence>
<proteinExistence type="predicted"/>